<sequence>MNPIDQLRAARPEHLGDTPVDPRTRAAELSRAMARPRPAPAGRRTVRPGWGLGLGLAGAAAAVTAVAVTISATGGTVPDAPSVQADPGRTVFGPSTSSPSASTPQAEQTEQTELSSRSILLAAAHGAARQPDTTGDYWYTVSVSRMLSEVADEDYSVVERTRSEAWTPSATGRDRWDRTWSLGARPASPDDEAAWKRAGSPSKIKVEVPGGKQGGEMEGYVLSTEPGEAKDSRTPLVDGDKVFWLGRNVTMKDLRGLPADPGRLKAWLLRSYKGTGTEADTPMASDAWLFTVAVGLVTEMPITPKVRGAAFRMLADLKTIEVARGVTDAEGRTGSAVSIEERVRAKADAKGAEGVLRNRLIFDEATGRALATDSVVVRPGGLQAGFEPGTVWNSRTVLEAGWTDEKPAS</sequence>
<feature type="compositionally biased region" description="Polar residues" evidence="1">
    <location>
        <begin position="105"/>
        <end position="115"/>
    </location>
</feature>
<evidence type="ECO:0000313" key="3">
    <source>
        <dbReference type="Proteomes" id="UP001589610"/>
    </source>
</evidence>
<keyword evidence="3" id="KW-1185">Reference proteome</keyword>
<proteinExistence type="predicted"/>
<protein>
    <submittedName>
        <fullName evidence="2">CU044_5270 family protein</fullName>
    </submittedName>
</protein>
<gene>
    <name evidence="2" type="ORF">ACFFRH_18720</name>
</gene>
<accession>A0ABV5TEI0</accession>
<dbReference type="Proteomes" id="UP001589610">
    <property type="component" value="Unassembled WGS sequence"/>
</dbReference>
<organism evidence="2 3">
    <name type="scientific">Streptosporangium vulgare</name>
    <dbReference type="NCBI Taxonomy" id="46190"/>
    <lineage>
        <taxon>Bacteria</taxon>
        <taxon>Bacillati</taxon>
        <taxon>Actinomycetota</taxon>
        <taxon>Actinomycetes</taxon>
        <taxon>Streptosporangiales</taxon>
        <taxon>Streptosporangiaceae</taxon>
        <taxon>Streptosporangium</taxon>
    </lineage>
</organism>
<comment type="caution">
    <text evidence="2">The sequence shown here is derived from an EMBL/GenBank/DDBJ whole genome shotgun (WGS) entry which is preliminary data.</text>
</comment>
<feature type="compositionally biased region" description="Basic and acidic residues" evidence="1">
    <location>
        <begin position="8"/>
        <end position="28"/>
    </location>
</feature>
<feature type="region of interest" description="Disordered" evidence="1">
    <location>
        <begin position="1"/>
        <end position="46"/>
    </location>
</feature>
<feature type="region of interest" description="Disordered" evidence="1">
    <location>
        <begin position="74"/>
        <end position="115"/>
    </location>
</feature>
<dbReference type="RefSeq" id="WP_386158121.1">
    <property type="nucleotide sequence ID" value="NZ_JBHMBS010000008.1"/>
</dbReference>
<dbReference type="NCBIfam" id="NF038083">
    <property type="entry name" value="CU044_5270_fam"/>
    <property type="match status" value="1"/>
</dbReference>
<reference evidence="2 3" key="1">
    <citation type="submission" date="2024-09" db="EMBL/GenBank/DDBJ databases">
        <authorList>
            <person name="Sun Q."/>
            <person name="Mori K."/>
        </authorList>
    </citation>
    <scope>NUCLEOTIDE SEQUENCE [LARGE SCALE GENOMIC DNA]</scope>
    <source>
        <strain evidence="2 3">JCM 3028</strain>
    </source>
</reference>
<feature type="compositionally biased region" description="Low complexity" evidence="1">
    <location>
        <begin position="94"/>
        <end position="104"/>
    </location>
</feature>
<dbReference type="EMBL" id="JBHMBS010000008">
    <property type="protein sequence ID" value="MFB9677519.1"/>
    <property type="molecule type" value="Genomic_DNA"/>
</dbReference>
<dbReference type="InterPro" id="IPR047789">
    <property type="entry name" value="CU044_5270-like"/>
</dbReference>
<name>A0ABV5TEI0_9ACTN</name>
<feature type="compositionally biased region" description="Low complexity" evidence="1">
    <location>
        <begin position="31"/>
        <end position="43"/>
    </location>
</feature>
<evidence type="ECO:0000313" key="2">
    <source>
        <dbReference type="EMBL" id="MFB9677519.1"/>
    </source>
</evidence>
<evidence type="ECO:0000256" key="1">
    <source>
        <dbReference type="SAM" id="MobiDB-lite"/>
    </source>
</evidence>